<dbReference type="Pfam" id="PF08546">
    <property type="entry name" value="ApbA_C"/>
    <property type="match status" value="1"/>
</dbReference>
<evidence type="ECO:0000256" key="10">
    <source>
        <dbReference type="ARBA" id="ARBA00048793"/>
    </source>
</evidence>
<evidence type="ECO:0000256" key="1">
    <source>
        <dbReference type="ARBA" id="ARBA00002919"/>
    </source>
</evidence>
<evidence type="ECO:0000256" key="3">
    <source>
        <dbReference type="ARBA" id="ARBA00007870"/>
    </source>
</evidence>
<dbReference type="EMBL" id="JBHSNC010000057">
    <property type="protein sequence ID" value="MFC5532168.1"/>
    <property type="molecule type" value="Genomic_DNA"/>
</dbReference>
<comment type="pathway">
    <text evidence="2 11">Cofactor biosynthesis; (R)-pantothenate biosynthesis; (R)-pantoate from 3-methyl-2-oxobutanoate: step 2/2.</text>
</comment>
<name>A0ABW0R4P9_9BACL</name>
<dbReference type="InterPro" id="IPR003710">
    <property type="entry name" value="ApbA"/>
</dbReference>
<evidence type="ECO:0000256" key="2">
    <source>
        <dbReference type="ARBA" id="ARBA00004994"/>
    </source>
</evidence>
<dbReference type="EC" id="1.1.1.169" evidence="4 11"/>
<dbReference type="NCBIfam" id="TIGR00745">
    <property type="entry name" value="apbA_panE"/>
    <property type="match status" value="1"/>
</dbReference>
<dbReference type="InterPro" id="IPR013328">
    <property type="entry name" value="6PGD_dom2"/>
</dbReference>
<evidence type="ECO:0000256" key="5">
    <source>
        <dbReference type="ARBA" id="ARBA00019465"/>
    </source>
</evidence>
<comment type="function">
    <text evidence="1 11">Catalyzes the NADPH-dependent reduction of ketopantoate into pantoic acid.</text>
</comment>
<dbReference type="PANTHER" id="PTHR43765">
    <property type="entry name" value="2-DEHYDROPANTOATE 2-REDUCTASE-RELATED"/>
    <property type="match status" value="1"/>
</dbReference>
<keyword evidence="8 11" id="KW-0560">Oxidoreductase</keyword>
<dbReference type="InterPro" id="IPR050838">
    <property type="entry name" value="Ketopantoate_reductase"/>
</dbReference>
<protein>
    <recommendedName>
        <fullName evidence="5 11">2-dehydropantoate 2-reductase</fullName>
        <ecNumber evidence="4 11">1.1.1.169</ecNumber>
    </recommendedName>
    <alternativeName>
        <fullName evidence="9 11">Ketopantoate reductase</fullName>
    </alternativeName>
</protein>
<keyword evidence="15" id="KW-1185">Reference proteome</keyword>
<dbReference type="Gene3D" id="3.40.50.720">
    <property type="entry name" value="NAD(P)-binding Rossmann-like Domain"/>
    <property type="match status" value="1"/>
</dbReference>
<sequence length="320" mass="34280">MTSLSIIGGGSLGLLLGGKLSRAGCAVTIVTKTAEQAERLAEAGITIEDAVAGEPSVTVPIEAVAVEDASATDGLALLTVKQTALTDNFMKWLADIVPIGATVVLFQNGVGHVDKLRLGLPGRELLVAVTTEGALRTGPTTVLHTGKGEIRIGEWGLSHDEEWDANNQNSREDALKTPFVLESLFKQAGFTVILSNKLEEAVWRKLLINAVINPLTALLRVRNGQLPATRERMELMRALFDETYTILSNRGLAEERDALWQSVLAVCDSTKRNESSMLQDVLSGRETEVDAINGAVSRLAAEQGMKAPWNDAICALVKAT</sequence>
<keyword evidence="6 11" id="KW-0566">Pantothenate biosynthesis</keyword>
<dbReference type="Pfam" id="PF02558">
    <property type="entry name" value="ApbA"/>
    <property type="match status" value="1"/>
</dbReference>
<evidence type="ECO:0000313" key="14">
    <source>
        <dbReference type="EMBL" id="MFC5532168.1"/>
    </source>
</evidence>
<evidence type="ECO:0000256" key="4">
    <source>
        <dbReference type="ARBA" id="ARBA00013014"/>
    </source>
</evidence>
<feature type="domain" description="Ketopantoate reductase N-terminal" evidence="12">
    <location>
        <begin position="6"/>
        <end position="155"/>
    </location>
</feature>
<keyword evidence="7 11" id="KW-0521">NADP</keyword>
<evidence type="ECO:0000259" key="12">
    <source>
        <dbReference type="Pfam" id="PF02558"/>
    </source>
</evidence>
<organism evidence="14 15">
    <name type="scientific">Cohnella yongneupensis</name>
    <dbReference type="NCBI Taxonomy" id="425006"/>
    <lineage>
        <taxon>Bacteria</taxon>
        <taxon>Bacillati</taxon>
        <taxon>Bacillota</taxon>
        <taxon>Bacilli</taxon>
        <taxon>Bacillales</taxon>
        <taxon>Paenibacillaceae</taxon>
        <taxon>Cohnella</taxon>
    </lineage>
</organism>
<evidence type="ECO:0000256" key="6">
    <source>
        <dbReference type="ARBA" id="ARBA00022655"/>
    </source>
</evidence>
<dbReference type="InterPro" id="IPR013332">
    <property type="entry name" value="KPR_N"/>
</dbReference>
<dbReference type="SUPFAM" id="SSF48179">
    <property type="entry name" value="6-phosphogluconate dehydrogenase C-terminal domain-like"/>
    <property type="match status" value="1"/>
</dbReference>
<evidence type="ECO:0000256" key="7">
    <source>
        <dbReference type="ARBA" id="ARBA00022857"/>
    </source>
</evidence>
<dbReference type="InterPro" id="IPR008927">
    <property type="entry name" value="6-PGluconate_DH-like_C_sf"/>
</dbReference>
<evidence type="ECO:0000313" key="15">
    <source>
        <dbReference type="Proteomes" id="UP001596108"/>
    </source>
</evidence>
<comment type="catalytic activity">
    <reaction evidence="10 11">
        <text>(R)-pantoate + NADP(+) = 2-dehydropantoate + NADPH + H(+)</text>
        <dbReference type="Rhea" id="RHEA:16233"/>
        <dbReference type="ChEBI" id="CHEBI:11561"/>
        <dbReference type="ChEBI" id="CHEBI:15378"/>
        <dbReference type="ChEBI" id="CHEBI:15980"/>
        <dbReference type="ChEBI" id="CHEBI:57783"/>
        <dbReference type="ChEBI" id="CHEBI:58349"/>
        <dbReference type="EC" id="1.1.1.169"/>
    </reaction>
</comment>
<comment type="caution">
    <text evidence="14">The sequence shown here is derived from an EMBL/GenBank/DDBJ whole genome shotgun (WGS) entry which is preliminary data.</text>
</comment>
<dbReference type="SUPFAM" id="SSF51735">
    <property type="entry name" value="NAD(P)-binding Rossmann-fold domains"/>
    <property type="match status" value="1"/>
</dbReference>
<reference evidence="15" key="1">
    <citation type="journal article" date="2019" name="Int. J. Syst. Evol. Microbiol.">
        <title>The Global Catalogue of Microorganisms (GCM) 10K type strain sequencing project: providing services to taxonomists for standard genome sequencing and annotation.</title>
        <authorList>
            <consortium name="The Broad Institute Genomics Platform"/>
            <consortium name="The Broad Institute Genome Sequencing Center for Infectious Disease"/>
            <person name="Wu L."/>
            <person name="Ma J."/>
        </authorList>
    </citation>
    <scope>NUCLEOTIDE SEQUENCE [LARGE SCALE GENOMIC DNA]</scope>
    <source>
        <strain evidence="15">CGMCC 1.18578</strain>
    </source>
</reference>
<comment type="similarity">
    <text evidence="3 11">Belongs to the ketopantoate reductase family.</text>
</comment>
<evidence type="ECO:0000256" key="8">
    <source>
        <dbReference type="ARBA" id="ARBA00023002"/>
    </source>
</evidence>
<dbReference type="Proteomes" id="UP001596108">
    <property type="component" value="Unassembled WGS sequence"/>
</dbReference>
<dbReference type="InterPro" id="IPR013752">
    <property type="entry name" value="KPA_reductase"/>
</dbReference>
<proteinExistence type="inferred from homology"/>
<feature type="domain" description="Ketopantoate reductase C-terminal" evidence="13">
    <location>
        <begin position="198"/>
        <end position="319"/>
    </location>
</feature>
<evidence type="ECO:0000256" key="9">
    <source>
        <dbReference type="ARBA" id="ARBA00032024"/>
    </source>
</evidence>
<dbReference type="InterPro" id="IPR036291">
    <property type="entry name" value="NAD(P)-bd_dom_sf"/>
</dbReference>
<dbReference type="RefSeq" id="WP_378114140.1">
    <property type="nucleotide sequence ID" value="NZ_JBHSNC010000057.1"/>
</dbReference>
<dbReference type="Gene3D" id="1.10.1040.10">
    <property type="entry name" value="N-(1-d-carboxylethyl)-l-norvaline Dehydrogenase, domain 2"/>
    <property type="match status" value="1"/>
</dbReference>
<evidence type="ECO:0000256" key="11">
    <source>
        <dbReference type="RuleBase" id="RU362068"/>
    </source>
</evidence>
<gene>
    <name evidence="14" type="ORF">ACFPQ4_22345</name>
</gene>
<accession>A0ABW0R4P9</accession>
<evidence type="ECO:0000259" key="13">
    <source>
        <dbReference type="Pfam" id="PF08546"/>
    </source>
</evidence>
<dbReference type="PANTHER" id="PTHR43765:SF2">
    <property type="entry name" value="2-DEHYDROPANTOATE 2-REDUCTASE"/>
    <property type="match status" value="1"/>
</dbReference>